<sequence length="55" mass="6152">MSQQSKEIYGIDALGNEVFKGETILIHGKEFFLKDALKEEALELLERLGAVETKA</sequence>
<dbReference type="RefSeq" id="WP_132371539.1">
    <property type="nucleotide sequence ID" value="NZ_SMAN01000007.1"/>
</dbReference>
<dbReference type="EMBL" id="SMAN01000007">
    <property type="protein sequence ID" value="TCT23362.1"/>
    <property type="molecule type" value="Genomic_DNA"/>
</dbReference>
<keyword evidence="2" id="KW-1185">Reference proteome</keyword>
<gene>
    <name evidence="1" type="ORF">EDD68_10776</name>
</gene>
<dbReference type="SUPFAM" id="SSF160713">
    <property type="entry name" value="YqaI-like"/>
    <property type="match status" value="1"/>
</dbReference>
<dbReference type="Proteomes" id="UP000294650">
    <property type="component" value="Unassembled WGS sequence"/>
</dbReference>
<protein>
    <submittedName>
        <fullName evidence="1">YqaI-like protein</fullName>
    </submittedName>
</protein>
<dbReference type="AlphaFoldDB" id="A0A4V2V222"/>
<accession>A0A4V2V222</accession>
<evidence type="ECO:0000313" key="1">
    <source>
        <dbReference type="EMBL" id="TCT23362.1"/>
    </source>
</evidence>
<organism evidence="1 2">
    <name type="scientific">Melghiribacillus thermohalophilus</name>
    <dbReference type="NCBI Taxonomy" id="1324956"/>
    <lineage>
        <taxon>Bacteria</taxon>
        <taxon>Bacillati</taxon>
        <taxon>Bacillota</taxon>
        <taxon>Bacilli</taxon>
        <taxon>Bacillales</taxon>
        <taxon>Bacillaceae</taxon>
        <taxon>Melghiribacillus</taxon>
    </lineage>
</organism>
<reference evidence="1 2" key="1">
    <citation type="submission" date="2019-03" db="EMBL/GenBank/DDBJ databases">
        <title>Genomic Encyclopedia of Type Strains, Phase IV (KMG-IV): sequencing the most valuable type-strain genomes for metagenomic binning, comparative biology and taxonomic classification.</title>
        <authorList>
            <person name="Goeker M."/>
        </authorList>
    </citation>
    <scope>NUCLEOTIDE SEQUENCE [LARGE SCALE GENOMIC DNA]</scope>
    <source>
        <strain evidence="1 2">DSM 25894</strain>
    </source>
</reference>
<dbReference type="OrthoDB" id="2454838at2"/>
<comment type="caution">
    <text evidence="1">The sequence shown here is derived from an EMBL/GenBank/DDBJ whole genome shotgun (WGS) entry which is preliminary data.</text>
</comment>
<dbReference type="InterPro" id="IPR023118">
    <property type="entry name" value="YqaI_dom_sf"/>
</dbReference>
<evidence type="ECO:0000313" key="2">
    <source>
        <dbReference type="Proteomes" id="UP000294650"/>
    </source>
</evidence>
<name>A0A4V2V222_9BACI</name>
<dbReference type="Gene3D" id="3.30.40.30">
    <property type="entry name" value="YqaI domain"/>
    <property type="match status" value="1"/>
</dbReference>
<proteinExistence type="predicted"/>